<dbReference type="EMBL" id="EU956088">
    <property type="protein sequence ID" value="ACG28206.1"/>
    <property type="molecule type" value="mRNA"/>
</dbReference>
<feature type="compositionally biased region" description="Basic and acidic residues" evidence="1">
    <location>
        <begin position="1"/>
        <end position="20"/>
    </location>
</feature>
<evidence type="ECO:0000256" key="2">
    <source>
        <dbReference type="SAM" id="Phobius"/>
    </source>
</evidence>
<reference evidence="3" key="1">
    <citation type="journal article" date="2009" name="Plant Mol. Biol.">
        <title>Insights into corn genes derived from large-scale cDNA sequencing.</title>
        <authorList>
            <person name="Alexandrov N.N."/>
            <person name="Brover V.V."/>
            <person name="Freidin S."/>
            <person name="Troukhan M.E."/>
            <person name="Tatarinova T.V."/>
            <person name="Zhang H."/>
            <person name="Swaller T.J."/>
            <person name="Lu Y.P."/>
            <person name="Bouck J."/>
            <person name="Flavell R.B."/>
            <person name="Feldmann K.A."/>
        </authorList>
    </citation>
    <scope>NUCLEOTIDE SEQUENCE</scope>
</reference>
<protein>
    <submittedName>
        <fullName evidence="3">Uncharacterized protein</fullName>
    </submittedName>
</protein>
<feature type="transmembrane region" description="Helical" evidence="2">
    <location>
        <begin position="30"/>
        <end position="53"/>
    </location>
</feature>
<dbReference type="AlphaFoldDB" id="B6STM3"/>
<evidence type="ECO:0000256" key="1">
    <source>
        <dbReference type="SAM" id="MobiDB-lite"/>
    </source>
</evidence>
<name>B6STM3_MAIZE</name>
<accession>B6STM3</accession>
<sequence>MMLDSRAADLDKEERPEVPHQHPPLRLPSFLFPLLLLLNDLLFFLGVLTFCPYRNLAISWTQKNDWPVL</sequence>
<keyword evidence="2" id="KW-0472">Membrane</keyword>
<organism evidence="3">
    <name type="scientific">Zea mays</name>
    <name type="common">Maize</name>
    <dbReference type="NCBI Taxonomy" id="4577"/>
    <lineage>
        <taxon>Eukaryota</taxon>
        <taxon>Viridiplantae</taxon>
        <taxon>Streptophyta</taxon>
        <taxon>Embryophyta</taxon>
        <taxon>Tracheophyta</taxon>
        <taxon>Spermatophyta</taxon>
        <taxon>Magnoliopsida</taxon>
        <taxon>Liliopsida</taxon>
        <taxon>Poales</taxon>
        <taxon>Poaceae</taxon>
        <taxon>PACMAD clade</taxon>
        <taxon>Panicoideae</taxon>
        <taxon>Andropogonodae</taxon>
        <taxon>Andropogoneae</taxon>
        <taxon>Tripsacinae</taxon>
        <taxon>Zea</taxon>
    </lineage>
</organism>
<keyword evidence="2" id="KW-0812">Transmembrane</keyword>
<keyword evidence="2" id="KW-1133">Transmembrane helix</keyword>
<proteinExistence type="evidence at transcript level"/>
<evidence type="ECO:0000313" key="3">
    <source>
        <dbReference type="EMBL" id="ACG28206.1"/>
    </source>
</evidence>
<feature type="region of interest" description="Disordered" evidence="1">
    <location>
        <begin position="1"/>
        <end position="23"/>
    </location>
</feature>